<evidence type="ECO:0000313" key="5">
    <source>
        <dbReference type="Proteomes" id="UP000182836"/>
    </source>
</evidence>
<accession>A0A0D1X6I1</accession>
<sequence>MKKKLIGLATVSVLALSSQMASASEMVPAQIVDNNISSSSYETASQQEIIYGLQWNRYTDATKYQVGLFDITDNKKITLDQPYTTDRSYNFPLLKPYHEYRGWVGAYDSKGTLIAQGQTNFKTKEVWGDKTQVFRFQVELK</sequence>
<dbReference type="EMBL" id="FNED01000049">
    <property type="protein sequence ID" value="SDK33652.1"/>
    <property type="molecule type" value="Genomic_DNA"/>
</dbReference>
<organism evidence="2 4">
    <name type="scientific">Aneurinibacillus migulanus</name>
    <name type="common">Bacillus migulanus</name>
    <dbReference type="NCBI Taxonomy" id="47500"/>
    <lineage>
        <taxon>Bacteria</taxon>
        <taxon>Bacillati</taxon>
        <taxon>Bacillota</taxon>
        <taxon>Bacilli</taxon>
        <taxon>Bacillales</taxon>
        <taxon>Paenibacillaceae</taxon>
        <taxon>Aneurinibacillus group</taxon>
        <taxon>Aneurinibacillus</taxon>
    </lineage>
</organism>
<reference evidence="3 5" key="2">
    <citation type="submission" date="2016-10" db="EMBL/GenBank/DDBJ databases">
        <authorList>
            <person name="de Groot N.N."/>
        </authorList>
    </citation>
    <scope>NUCLEOTIDE SEQUENCE [LARGE SCALE GENOMIC DNA]</scope>
    <source>
        <strain evidence="3 5">DSM 2895</strain>
    </source>
</reference>
<evidence type="ECO:0000313" key="4">
    <source>
        <dbReference type="Proteomes" id="UP000037269"/>
    </source>
</evidence>
<dbReference type="AlphaFoldDB" id="A0A0D1X6I1"/>
<gene>
    <name evidence="2" type="ORF">AF333_06935</name>
    <name evidence="3" type="ORF">SAMN04487909_14950</name>
</gene>
<proteinExistence type="predicted"/>
<dbReference type="RefSeq" id="WP_043068841.1">
    <property type="nucleotide sequence ID" value="NZ_BJOA01000308.1"/>
</dbReference>
<feature type="signal peptide" evidence="1">
    <location>
        <begin position="1"/>
        <end position="23"/>
    </location>
</feature>
<keyword evidence="1" id="KW-0732">Signal</keyword>
<evidence type="ECO:0000313" key="2">
    <source>
        <dbReference type="EMBL" id="KON95253.1"/>
    </source>
</evidence>
<evidence type="ECO:0000256" key="1">
    <source>
        <dbReference type="SAM" id="SignalP"/>
    </source>
</evidence>
<dbReference type="GeneID" id="42304932"/>
<dbReference type="Proteomes" id="UP000037269">
    <property type="component" value="Unassembled WGS sequence"/>
</dbReference>
<name>A0A0D1X6I1_ANEMI</name>
<evidence type="ECO:0000313" key="3">
    <source>
        <dbReference type="EMBL" id="SDK33652.1"/>
    </source>
</evidence>
<protein>
    <submittedName>
        <fullName evidence="2">Uncharacterized protein</fullName>
    </submittedName>
</protein>
<dbReference type="EMBL" id="LGUG01000004">
    <property type="protein sequence ID" value="KON95253.1"/>
    <property type="molecule type" value="Genomic_DNA"/>
</dbReference>
<keyword evidence="4" id="KW-1185">Reference proteome</keyword>
<dbReference type="Proteomes" id="UP000182836">
    <property type="component" value="Unassembled WGS sequence"/>
</dbReference>
<dbReference type="PATRIC" id="fig|47500.8.peg.4479"/>
<feature type="chain" id="PRO_5010414699" evidence="1">
    <location>
        <begin position="24"/>
        <end position="141"/>
    </location>
</feature>
<reference evidence="2 4" key="1">
    <citation type="submission" date="2015-07" db="EMBL/GenBank/DDBJ databases">
        <title>Fjat-14205 dsm 2895.</title>
        <authorList>
            <person name="Liu B."/>
            <person name="Wang J."/>
            <person name="Zhu Y."/>
            <person name="Liu G."/>
            <person name="Chen Q."/>
            <person name="Chen Z."/>
            <person name="Lan J."/>
            <person name="Che J."/>
            <person name="Ge C."/>
            <person name="Shi H."/>
            <person name="Pan Z."/>
            <person name="Liu X."/>
        </authorList>
    </citation>
    <scope>NUCLEOTIDE SEQUENCE [LARGE SCALE GENOMIC DNA]</scope>
    <source>
        <strain evidence="2 4">DSM 2895</strain>
    </source>
</reference>
<dbReference type="OrthoDB" id="2680358at2"/>